<keyword evidence="1" id="KW-0812">Transmembrane</keyword>
<name>A0A0F9FRB8_9ZZZZ</name>
<keyword evidence="1" id="KW-0472">Membrane</keyword>
<accession>A0A0F9FRB8</accession>
<sequence>MLNNTKNNGIRCVRCTSQNNTKLHFFRKRKLTGIKTTWAFTLKIVTKTYETLQYKVPICSDCSKSFSQWEKRSKLPVLLSQISFSALIVFIGLALYKAFVEPVIDDDPSTHIGLPFEYIFLVIITIISTIALYIIVRKLFSSESNLNNYIHVVENKVLITPSNSTRGWFLESWVQIVTEEQLEAEKLYIMANPFYEEGNYIEAIKLYDKALDLFPEYTDVIHDKNLAISKQRNLDKRKLLKSKKREALIGNTLEDKKKWVEIQYRMGMSFREIAAELGENMMTVRHYLDADLEKYKREPEK</sequence>
<organism evidence="2">
    <name type="scientific">marine sediment metagenome</name>
    <dbReference type="NCBI Taxonomy" id="412755"/>
    <lineage>
        <taxon>unclassified sequences</taxon>
        <taxon>metagenomes</taxon>
        <taxon>ecological metagenomes</taxon>
    </lineage>
</organism>
<evidence type="ECO:0000313" key="2">
    <source>
        <dbReference type="EMBL" id="KKL80891.1"/>
    </source>
</evidence>
<proteinExistence type="predicted"/>
<dbReference type="Gene3D" id="1.25.40.10">
    <property type="entry name" value="Tetratricopeptide repeat domain"/>
    <property type="match status" value="1"/>
</dbReference>
<dbReference type="InterPro" id="IPR011990">
    <property type="entry name" value="TPR-like_helical_dom_sf"/>
</dbReference>
<keyword evidence="1" id="KW-1133">Transmembrane helix</keyword>
<dbReference type="SUPFAM" id="SSF48452">
    <property type="entry name" value="TPR-like"/>
    <property type="match status" value="1"/>
</dbReference>
<dbReference type="InterPro" id="IPR019734">
    <property type="entry name" value="TPR_rpt"/>
</dbReference>
<dbReference type="EMBL" id="LAZR01022721">
    <property type="protein sequence ID" value="KKL80891.1"/>
    <property type="molecule type" value="Genomic_DNA"/>
</dbReference>
<protein>
    <submittedName>
        <fullName evidence="2">Uncharacterized protein</fullName>
    </submittedName>
</protein>
<feature type="transmembrane region" description="Helical" evidence="1">
    <location>
        <begin position="75"/>
        <end position="96"/>
    </location>
</feature>
<evidence type="ECO:0000256" key="1">
    <source>
        <dbReference type="SAM" id="Phobius"/>
    </source>
</evidence>
<gene>
    <name evidence="2" type="ORF">LCGC14_2000210</name>
</gene>
<reference evidence="2" key="1">
    <citation type="journal article" date="2015" name="Nature">
        <title>Complex archaea that bridge the gap between prokaryotes and eukaryotes.</title>
        <authorList>
            <person name="Spang A."/>
            <person name="Saw J.H."/>
            <person name="Jorgensen S.L."/>
            <person name="Zaremba-Niedzwiedzka K."/>
            <person name="Martijn J."/>
            <person name="Lind A.E."/>
            <person name="van Eijk R."/>
            <person name="Schleper C."/>
            <person name="Guy L."/>
            <person name="Ettema T.J."/>
        </authorList>
    </citation>
    <scope>NUCLEOTIDE SEQUENCE</scope>
</reference>
<dbReference type="AlphaFoldDB" id="A0A0F9FRB8"/>
<feature type="transmembrane region" description="Helical" evidence="1">
    <location>
        <begin position="116"/>
        <end position="136"/>
    </location>
</feature>
<dbReference type="PROSITE" id="PS50005">
    <property type="entry name" value="TPR"/>
    <property type="match status" value="1"/>
</dbReference>
<comment type="caution">
    <text evidence="2">The sequence shown here is derived from an EMBL/GenBank/DDBJ whole genome shotgun (WGS) entry which is preliminary data.</text>
</comment>
<dbReference type="PROSITE" id="PS50293">
    <property type="entry name" value="TPR_REGION"/>
    <property type="match status" value="1"/>
</dbReference>